<dbReference type="SUPFAM" id="SSF46955">
    <property type="entry name" value="Putative DNA-binding domain"/>
    <property type="match status" value="1"/>
</dbReference>
<keyword evidence="1" id="KW-0805">Transcription regulation</keyword>
<name>A0A7W6J2D3_9HYPH</name>
<keyword evidence="3" id="KW-0804">Transcription</keyword>
<evidence type="ECO:0000256" key="2">
    <source>
        <dbReference type="ARBA" id="ARBA00023125"/>
    </source>
</evidence>
<keyword evidence="2 6" id="KW-0238">DNA-binding</keyword>
<keyword evidence="4" id="KW-0175">Coiled coil</keyword>
<evidence type="ECO:0000256" key="1">
    <source>
        <dbReference type="ARBA" id="ARBA00023015"/>
    </source>
</evidence>
<protein>
    <submittedName>
        <fullName evidence="6">DNA-binding transcriptional MerR regulator</fullName>
    </submittedName>
</protein>
<dbReference type="PROSITE" id="PS00552">
    <property type="entry name" value="HTH_MERR_1"/>
    <property type="match status" value="1"/>
</dbReference>
<dbReference type="AlphaFoldDB" id="A0A7W6J2D3"/>
<dbReference type="InterPro" id="IPR009061">
    <property type="entry name" value="DNA-bd_dom_put_sf"/>
</dbReference>
<accession>A0A7W6J2D3</accession>
<dbReference type="RefSeq" id="WP_183364691.1">
    <property type="nucleotide sequence ID" value="NZ_JACIEZ010000001.1"/>
</dbReference>
<sequence length="137" mass="15749">MMAIGELSRRAGVKIPTIRYYEQLGLMPEPDRSGSNQRRYGRADLDRLAFIRHSRDLGFSIDAIRDLLRLSAHPERPCTDADDIARDHLRQIRLKIARLRKLEEELARMLDQPQAHTIGQCRVIESLSDHSACDHGH</sequence>
<proteinExistence type="predicted"/>
<dbReference type="GO" id="GO:0003677">
    <property type="term" value="F:DNA binding"/>
    <property type="evidence" value="ECO:0007669"/>
    <property type="project" value="UniProtKB-KW"/>
</dbReference>
<dbReference type="EMBL" id="JACIEZ010000001">
    <property type="protein sequence ID" value="MBB4063506.1"/>
    <property type="molecule type" value="Genomic_DNA"/>
</dbReference>
<dbReference type="Pfam" id="PF13411">
    <property type="entry name" value="MerR_1"/>
    <property type="match status" value="1"/>
</dbReference>
<evidence type="ECO:0000313" key="6">
    <source>
        <dbReference type="EMBL" id="MBB4063506.1"/>
    </source>
</evidence>
<dbReference type="InterPro" id="IPR047057">
    <property type="entry name" value="MerR_fam"/>
</dbReference>
<feature type="coiled-coil region" evidence="4">
    <location>
        <begin position="85"/>
        <end position="112"/>
    </location>
</feature>
<evidence type="ECO:0000256" key="3">
    <source>
        <dbReference type="ARBA" id="ARBA00023163"/>
    </source>
</evidence>
<evidence type="ECO:0000259" key="5">
    <source>
        <dbReference type="PROSITE" id="PS50937"/>
    </source>
</evidence>
<dbReference type="GO" id="GO:0003700">
    <property type="term" value="F:DNA-binding transcription factor activity"/>
    <property type="evidence" value="ECO:0007669"/>
    <property type="project" value="InterPro"/>
</dbReference>
<dbReference type="Proteomes" id="UP000528286">
    <property type="component" value="Unassembled WGS sequence"/>
</dbReference>
<dbReference type="PROSITE" id="PS50937">
    <property type="entry name" value="HTH_MERR_2"/>
    <property type="match status" value="1"/>
</dbReference>
<evidence type="ECO:0000313" key="7">
    <source>
        <dbReference type="Proteomes" id="UP000528286"/>
    </source>
</evidence>
<comment type="caution">
    <text evidence="6">The sequence shown here is derived from an EMBL/GenBank/DDBJ whole genome shotgun (WGS) entry which is preliminary data.</text>
</comment>
<keyword evidence="7" id="KW-1185">Reference proteome</keyword>
<evidence type="ECO:0000256" key="4">
    <source>
        <dbReference type="SAM" id="Coils"/>
    </source>
</evidence>
<dbReference type="InterPro" id="IPR000551">
    <property type="entry name" value="MerR-type_HTH_dom"/>
</dbReference>
<dbReference type="PANTHER" id="PTHR30204:SF94">
    <property type="entry name" value="HEAVY METAL-DEPENDENT TRANSCRIPTIONAL REGULATOR HI_0293-RELATED"/>
    <property type="match status" value="1"/>
</dbReference>
<dbReference type="PRINTS" id="PR00040">
    <property type="entry name" value="HTHMERR"/>
</dbReference>
<dbReference type="CDD" id="cd04785">
    <property type="entry name" value="HTH_CadR-PbrR-like"/>
    <property type="match status" value="1"/>
</dbReference>
<organism evidence="6 7">
    <name type="scientific">Gellertiella hungarica</name>
    <dbReference type="NCBI Taxonomy" id="1572859"/>
    <lineage>
        <taxon>Bacteria</taxon>
        <taxon>Pseudomonadati</taxon>
        <taxon>Pseudomonadota</taxon>
        <taxon>Alphaproteobacteria</taxon>
        <taxon>Hyphomicrobiales</taxon>
        <taxon>Rhizobiaceae</taxon>
        <taxon>Gellertiella</taxon>
    </lineage>
</organism>
<feature type="domain" description="HTH merR-type" evidence="5">
    <location>
        <begin position="1"/>
        <end position="70"/>
    </location>
</feature>
<dbReference type="SMART" id="SM00422">
    <property type="entry name" value="HTH_MERR"/>
    <property type="match status" value="1"/>
</dbReference>
<gene>
    <name evidence="6" type="ORF">GGR23_000667</name>
</gene>
<dbReference type="PANTHER" id="PTHR30204">
    <property type="entry name" value="REDOX-CYCLING DRUG-SENSING TRANSCRIPTIONAL ACTIVATOR SOXR"/>
    <property type="match status" value="1"/>
</dbReference>
<reference evidence="6 7" key="1">
    <citation type="submission" date="2020-08" db="EMBL/GenBank/DDBJ databases">
        <title>Genomic Encyclopedia of Type Strains, Phase IV (KMG-IV): sequencing the most valuable type-strain genomes for metagenomic binning, comparative biology and taxonomic classification.</title>
        <authorList>
            <person name="Goeker M."/>
        </authorList>
    </citation>
    <scope>NUCLEOTIDE SEQUENCE [LARGE SCALE GENOMIC DNA]</scope>
    <source>
        <strain evidence="6 7">DSM 29853</strain>
    </source>
</reference>
<dbReference type="Gene3D" id="1.10.1660.10">
    <property type="match status" value="1"/>
</dbReference>